<evidence type="ECO:0000256" key="1">
    <source>
        <dbReference type="ARBA" id="ARBA00004651"/>
    </source>
</evidence>
<proteinExistence type="predicted"/>
<feature type="transmembrane region" description="Helical" evidence="6">
    <location>
        <begin position="294"/>
        <end position="312"/>
    </location>
</feature>
<keyword evidence="9" id="KW-1185">Reference proteome</keyword>
<dbReference type="PROSITE" id="PS50885">
    <property type="entry name" value="HAMP"/>
    <property type="match status" value="1"/>
</dbReference>
<dbReference type="EMBL" id="BKAJ01000049">
    <property type="protein sequence ID" value="GEP55934.1"/>
    <property type="molecule type" value="Genomic_DNA"/>
</dbReference>
<evidence type="ECO:0000313" key="9">
    <source>
        <dbReference type="Proteomes" id="UP000321058"/>
    </source>
</evidence>
<comment type="subcellular location">
    <subcellularLocation>
        <location evidence="1">Cell membrane</location>
        <topology evidence="1">Multi-pass membrane protein</topology>
    </subcellularLocation>
</comment>
<evidence type="ECO:0000256" key="4">
    <source>
        <dbReference type="ARBA" id="ARBA00022989"/>
    </source>
</evidence>
<feature type="transmembrane region" description="Helical" evidence="6">
    <location>
        <begin position="262"/>
        <end position="282"/>
    </location>
</feature>
<evidence type="ECO:0000256" key="3">
    <source>
        <dbReference type="ARBA" id="ARBA00022692"/>
    </source>
</evidence>
<dbReference type="InterPro" id="IPR033479">
    <property type="entry name" value="dCache_1"/>
</dbReference>
<organism evidence="8 9">
    <name type="scientific">Reyranella soli</name>
    <dbReference type="NCBI Taxonomy" id="1230389"/>
    <lineage>
        <taxon>Bacteria</taxon>
        <taxon>Pseudomonadati</taxon>
        <taxon>Pseudomonadota</taxon>
        <taxon>Alphaproteobacteria</taxon>
        <taxon>Hyphomicrobiales</taxon>
        <taxon>Reyranellaceae</taxon>
        <taxon>Reyranella</taxon>
    </lineage>
</organism>
<evidence type="ECO:0000256" key="2">
    <source>
        <dbReference type="ARBA" id="ARBA00022475"/>
    </source>
</evidence>
<dbReference type="CDD" id="cd18774">
    <property type="entry name" value="PDC2_HK_sensor"/>
    <property type="match status" value="1"/>
</dbReference>
<feature type="domain" description="HAMP" evidence="7">
    <location>
        <begin position="313"/>
        <end position="364"/>
    </location>
</feature>
<dbReference type="OrthoDB" id="8477070at2"/>
<gene>
    <name evidence="8" type="ORF">RSO01_31000</name>
</gene>
<protein>
    <recommendedName>
        <fullName evidence="7">HAMP domain-containing protein</fullName>
    </recommendedName>
</protein>
<keyword evidence="3 6" id="KW-0812">Transmembrane</keyword>
<dbReference type="Gene3D" id="6.10.340.10">
    <property type="match status" value="1"/>
</dbReference>
<evidence type="ECO:0000256" key="5">
    <source>
        <dbReference type="ARBA" id="ARBA00023136"/>
    </source>
</evidence>
<keyword evidence="2" id="KW-1003">Cell membrane</keyword>
<dbReference type="Pfam" id="PF02743">
    <property type="entry name" value="dCache_1"/>
    <property type="match status" value="1"/>
</dbReference>
<reference evidence="8 9" key="1">
    <citation type="submission" date="2019-07" db="EMBL/GenBank/DDBJ databases">
        <title>Whole genome shotgun sequence of Reyranella soli NBRC 108950.</title>
        <authorList>
            <person name="Hosoyama A."/>
            <person name="Uohara A."/>
            <person name="Ohji S."/>
            <person name="Ichikawa N."/>
        </authorList>
    </citation>
    <scope>NUCLEOTIDE SEQUENCE [LARGE SCALE GENOMIC DNA]</scope>
    <source>
        <strain evidence="8 9">NBRC 108950</strain>
    </source>
</reference>
<dbReference type="GO" id="GO:0007165">
    <property type="term" value="P:signal transduction"/>
    <property type="evidence" value="ECO:0007669"/>
    <property type="project" value="InterPro"/>
</dbReference>
<dbReference type="Proteomes" id="UP000321058">
    <property type="component" value="Unassembled WGS sequence"/>
</dbReference>
<keyword evidence="5 6" id="KW-0472">Membrane</keyword>
<evidence type="ECO:0000259" key="7">
    <source>
        <dbReference type="PROSITE" id="PS50885"/>
    </source>
</evidence>
<dbReference type="GO" id="GO:0005886">
    <property type="term" value="C:plasma membrane"/>
    <property type="evidence" value="ECO:0007669"/>
    <property type="project" value="UniProtKB-SubCell"/>
</dbReference>
<dbReference type="RefSeq" id="WP_147150018.1">
    <property type="nucleotide sequence ID" value="NZ_BKAJ01000049.1"/>
</dbReference>
<dbReference type="AlphaFoldDB" id="A0A512NAD6"/>
<evidence type="ECO:0000256" key="6">
    <source>
        <dbReference type="SAM" id="Phobius"/>
    </source>
</evidence>
<sequence>MNLLNTGPLPARKFAAGLFTIRSYLLLLIAAVIVPMMVLVAILAWDYGTAGRRTIEAQRLDAANNLKHLMDREIQATTGFLNGLATSIALHPSDPRIAESAIAAAQANGFAALVVHDHTGRQLFVAPPGVAAGLTGPRELGVAEVVATRKPFVSDLLVDAAEHKPGLFFVSVPVLVDGQVTLVLSGGLPPQRLQPLLAEAGLGDGWRAAIVDREGIILARRDRPDLYVGTPAQKPMIEVARGNQSAGLFDVVSRDGVEVKNAFVRSTFSGWTAAVAVASSVVDAPMHRTALTMAAVGLALALVSLLLGSLVAGRISRAVQQLGVASAAFASGYPVPLPTSKLTELRDVAQAMQVSAERAKRREARAREAQPQL</sequence>
<keyword evidence="4 6" id="KW-1133">Transmembrane helix</keyword>
<dbReference type="InterPro" id="IPR003660">
    <property type="entry name" value="HAMP_dom"/>
</dbReference>
<accession>A0A512NAD6</accession>
<evidence type="ECO:0000313" key="8">
    <source>
        <dbReference type="EMBL" id="GEP55934.1"/>
    </source>
</evidence>
<feature type="transmembrane region" description="Helical" evidence="6">
    <location>
        <begin position="24"/>
        <end position="45"/>
    </location>
</feature>
<name>A0A512NAD6_9HYPH</name>
<comment type="caution">
    <text evidence="8">The sequence shown here is derived from an EMBL/GenBank/DDBJ whole genome shotgun (WGS) entry which is preliminary data.</text>
</comment>